<feature type="compositionally biased region" description="Acidic residues" evidence="1">
    <location>
        <begin position="146"/>
        <end position="155"/>
    </location>
</feature>
<dbReference type="Proteomes" id="UP000053558">
    <property type="component" value="Unassembled WGS sequence"/>
</dbReference>
<sequence length="155" mass="17109">MAKAWKWSSGVTREGLRSLTAWTLRLSELCIAIYASAEVVGFDTGEFELAPGYAMGDGCMAFRLDLLDSKIGSEYKGVAACLADTFCYHDLHLEDTPLAWGFQVVPPDLFAECMMFQSGWKEVTKLPYEATEEAREGDYSDPNFGDSDDSDDTDG</sequence>
<evidence type="ECO:0000313" key="3">
    <source>
        <dbReference type="Proteomes" id="UP000053558"/>
    </source>
</evidence>
<evidence type="ECO:0000313" key="2">
    <source>
        <dbReference type="EMBL" id="EIW75691.1"/>
    </source>
</evidence>
<dbReference type="RefSeq" id="XP_007774377.1">
    <property type="nucleotide sequence ID" value="XM_007776187.1"/>
</dbReference>
<name>A0A5M3MAM8_CONPW</name>
<proteinExistence type="predicted"/>
<dbReference type="EMBL" id="JH711588">
    <property type="protein sequence ID" value="EIW75691.1"/>
    <property type="molecule type" value="Genomic_DNA"/>
</dbReference>
<evidence type="ECO:0000256" key="1">
    <source>
        <dbReference type="SAM" id="MobiDB-lite"/>
    </source>
</evidence>
<organism evidence="2 3">
    <name type="scientific">Coniophora puteana (strain RWD-64-598)</name>
    <name type="common">Brown rot fungus</name>
    <dbReference type="NCBI Taxonomy" id="741705"/>
    <lineage>
        <taxon>Eukaryota</taxon>
        <taxon>Fungi</taxon>
        <taxon>Dikarya</taxon>
        <taxon>Basidiomycota</taxon>
        <taxon>Agaricomycotina</taxon>
        <taxon>Agaricomycetes</taxon>
        <taxon>Agaricomycetidae</taxon>
        <taxon>Boletales</taxon>
        <taxon>Coniophorineae</taxon>
        <taxon>Coniophoraceae</taxon>
        <taxon>Coniophora</taxon>
    </lineage>
</organism>
<gene>
    <name evidence="2" type="ORF">CONPUDRAFT_159125</name>
</gene>
<dbReference type="GeneID" id="19204040"/>
<accession>A0A5M3MAM8</accession>
<dbReference type="AlphaFoldDB" id="A0A5M3MAM8"/>
<keyword evidence="3" id="KW-1185">Reference proteome</keyword>
<comment type="caution">
    <text evidence="2">The sequence shown here is derived from an EMBL/GenBank/DDBJ whole genome shotgun (WGS) entry which is preliminary data.</text>
</comment>
<protein>
    <submittedName>
        <fullName evidence="2">Uncharacterized protein</fullName>
    </submittedName>
</protein>
<dbReference type="KEGG" id="cput:CONPUDRAFT_159125"/>
<feature type="region of interest" description="Disordered" evidence="1">
    <location>
        <begin position="131"/>
        <end position="155"/>
    </location>
</feature>
<reference evidence="3" key="1">
    <citation type="journal article" date="2012" name="Science">
        <title>The Paleozoic origin of enzymatic lignin decomposition reconstructed from 31 fungal genomes.</title>
        <authorList>
            <person name="Floudas D."/>
            <person name="Binder M."/>
            <person name="Riley R."/>
            <person name="Barry K."/>
            <person name="Blanchette R.A."/>
            <person name="Henrissat B."/>
            <person name="Martinez A.T."/>
            <person name="Otillar R."/>
            <person name="Spatafora J.W."/>
            <person name="Yadav J.S."/>
            <person name="Aerts A."/>
            <person name="Benoit I."/>
            <person name="Boyd A."/>
            <person name="Carlson A."/>
            <person name="Copeland A."/>
            <person name="Coutinho P.M."/>
            <person name="de Vries R.P."/>
            <person name="Ferreira P."/>
            <person name="Findley K."/>
            <person name="Foster B."/>
            <person name="Gaskell J."/>
            <person name="Glotzer D."/>
            <person name="Gorecki P."/>
            <person name="Heitman J."/>
            <person name="Hesse C."/>
            <person name="Hori C."/>
            <person name="Igarashi K."/>
            <person name="Jurgens J.A."/>
            <person name="Kallen N."/>
            <person name="Kersten P."/>
            <person name="Kohler A."/>
            <person name="Kuees U."/>
            <person name="Kumar T.K.A."/>
            <person name="Kuo A."/>
            <person name="LaButti K."/>
            <person name="Larrondo L.F."/>
            <person name="Lindquist E."/>
            <person name="Ling A."/>
            <person name="Lombard V."/>
            <person name="Lucas S."/>
            <person name="Lundell T."/>
            <person name="Martin R."/>
            <person name="McLaughlin D.J."/>
            <person name="Morgenstern I."/>
            <person name="Morin E."/>
            <person name="Murat C."/>
            <person name="Nagy L.G."/>
            <person name="Nolan M."/>
            <person name="Ohm R.A."/>
            <person name="Patyshakuliyeva A."/>
            <person name="Rokas A."/>
            <person name="Ruiz-Duenas F.J."/>
            <person name="Sabat G."/>
            <person name="Salamov A."/>
            <person name="Samejima M."/>
            <person name="Schmutz J."/>
            <person name="Slot J.C."/>
            <person name="St John F."/>
            <person name="Stenlid J."/>
            <person name="Sun H."/>
            <person name="Sun S."/>
            <person name="Syed K."/>
            <person name="Tsang A."/>
            <person name="Wiebenga A."/>
            <person name="Young D."/>
            <person name="Pisabarro A."/>
            <person name="Eastwood D.C."/>
            <person name="Martin F."/>
            <person name="Cullen D."/>
            <person name="Grigoriev I.V."/>
            <person name="Hibbett D.S."/>
        </authorList>
    </citation>
    <scope>NUCLEOTIDE SEQUENCE [LARGE SCALE GENOMIC DNA]</scope>
    <source>
        <strain evidence="3">RWD-64-598 SS2</strain>
    </source>
</reference>